<dbReference type="SUPFAM" id="SSF56112">
    <property type="entry name" value="Protein kinase-like (PK-like)"/>
    <property type="match status" value="1"/>
</dbReference>
<dbReference type="Pfam" id="PF00069">
    <property type="entry name" value="Pkinase"/>
    <property type="match status" value="1"/>
</dbReference>
<dbReference type="InterPro" id="IPR000719">
    <property type="entry name" value="Prot_kinase_dom"/>
</dbReference>
<dbReference type="Proteomes" id="UP000192997">
    <property type="component" value="Unassembled WGS sequence"/>
</dbReference>
<keyword evidence="2" id="KW-0418">Kinase</keyword>
<dbReference type="PROSITE" id="PS50011">
    <property type="entry name" value="PROTEIN_KINASE_DOM"/>
    <property type="match status" value="1"/>
</dbReference>
<evidence type="ECO:0000313" key="3">
    <source>
        <dbReference type="Proteomes" id="UP000192997"/>
    </source>
</evidence>
<feature type="domain" description="Protein kinase" evidence="1">
    <location>
        <begin position="20"/>
        <end position="302"/>
    </location>
</feature>
<name>A0A1X4G9Y6_9CYAN</name>
<keyword evidence="2" id="KW-0808">Transferase</keyword>
<keyword evidence="2" id="KW-0723">Serine/threonine-protein kinase</keyword>
<dbReference type="RefSeq" id="WP_071247843.1">
    <property type="nucleotide sequence ID" value="NZ_NBYN01000017.1"/>
</dbReference>
<reference evidence="3" key="1">
    <citation type="submission" date="2017-04" db="EMBL/GenBank/DDBJ databases">
        <authorList>
            <person name="Abreu V.A."/>
            <person name="Popin R.V."/>
            <person name="Rigonato J."/>
            <person name="Andreote A.P."/>
            <person name="Schaker P.C."/>
            <person name="Hoff-Risseti C."/>
            <person name="Alvarenga D.O."/>
            <person name="Varani A.M."/>
            <person name="Fiore M.F."/>
        </authorList>
    </citation>
    <scope>NUCLEOTIDE SEQUENCE [LARGE SCALE GENOMIC DNA]</scope>
    <source>
        <strain evidence="3">CENA303</strain>
    </source>
</reference>
<dbReference type="GO" id="GO:0004674">
    <property type="term" value="F:protein serine/threonine kinase activity"/>
    <property type="evidence" value="ECO:0007669"/>
    <property type="project" value="UniProtKB-KW"/>
</dbReference>
<accession>A0A1X4G9Y6</accession>
<evidence type="ECO:0000313" key="2">
    <source>
        <dbReference type="EMBL" id="OSO93923.1"/>
    </source>
</evidence>
<protein>
    <submittedName>
        <fullName evidence="2">Serine/threonine protein kinase</fullName>
    </submittedName>
</protein>
<proteinExistence type="predicted"/>
<dbReference type="EMBL" id="NBYN01000017">
    <property type="protein sequence ID" value="OSO93923.1"/>
    <property type="molecule type" value="Genomic_DNA"/>
</dbReference>
<dbReference type="PANTHER" id="PTHR24345">
    <property type="entry name" value="SERINE/THREONINE-PROTEIN KINASE PLK"/>
    <property type="match status" value="1"/>
</dbReference>
<organism evidence="2 3">
    <name type="scientific">Cylindrospermopsis raciborskii CENA303</name>
    <dbReference type="NCBI Taxonomy" id="1170769"/>
    <lineage>
        <taxon>Bacteria</taxon>
        <taxon>Bacillati</taxon>
        <taxon>Cyanobacteriota</taxon>
        <taxon>Cyanophyceae</taxon>
        <taxon>Nostocales</taxon>
        <taxon>Aphanizomenonaceae</taxon>
        <taxon>Cylindrospermopsis</taxon>
    </lineage>
</organism>
<dbReference type="InterPro" id="IPR011009">
    <property type="entry name" value="Kinase-like_dom_sf"/>
</dbReference>
<sequence length="443" mass="49697">MNDLLKPGQIVHTESSKTACVVGQFLGGGGQGEVYQANLGGKSVALKWYYSHSIQADPYQRDRLEAAIQCGSPSDRFLWPIDIVSESGIPGFGYVMPLRELRYKGFVDLMKRRIQPDPTFRTLATAGFELANGFFKLHSKGLCYRDISFGNVFFDPKTGDILICDNDNVTINGDQEGGVMGTPRFIAPEIIANQARPSTQTDLYSLAVLLFYMLIIHHPLEGRRETEIKCLDAPAMNKLYGTDAVFIFDPNDNSNAPVLGYHDNALVFWKIYPQFLRDLFIKAFTNGIKDPQNGRIRESEWRGAMVNLRDSIIYCPHCGSENFYDPDVLKVSGGNPNPCWSCQKEILLPPRIRIDRNIIMLNYDTKLFPHHINVNLFDFSEPVGEVIQNPKNPAIWGIKNLSSEKWVCTTTDNQVKNVEPGYSATIAVGTKINFGKAEGEIRL</sequence>
<dbReference type="GO" id="GO:0005524">
    <property type="term" value="F:ATP binding"/>
    <property type="evidence" value="ECO:0007669"/>
    <property type="project" value="InterPro"/>
</dbReference>
<comment type="caution">
    <text evidence="2">The sequence shown here is derived from an EMBL/GenBank/DDBJ whole genome shotgun (WGS) entry which is preliminary data.</text>
</comment>
<gene>
    <name evidence="2" type="ORF">B7O87_05065</name>
</gene>
<dbReference type="Gene3D" id="1.10.510.10">
    <property type="entry name" value="Transferase(Phosphotransferase) domain 1"/>
    <property type="match status" value="1"/>
</dbReference>
<dbReference type="AlphaFoldDB" id="A0A1X4G9Y6"/>
<evidence type="ECO:0000259" key="1">
    <source>
        <dbReference type="PROSITE" id="PS50011"/>
    </source>
</evidence>
<dbReference type="SMART" id="SM00220">
    <property type="entry name" value="S_TKc"/>
    <property type="match status" value="1"/>
</dbReference>